<keyword evidence="6" id="KW-0004">4Fe-4S</keyword>
<proteinExistence type="predicted"/>
<dbReference type="SUPFAM" id="SSF55874">
    <property type="entry name" value="ATPase domain of HSP90 chaperone/DNA topoisomerase II/histidine kinase"/>
    <property type="match status" value="1"/>
</dbReference>
<evidence type="ECO:0000256" key="9">
    <source>
        <dbReference type="ARBA" id="ARBA00022723"/>
    </source>
</evidence>
<dbReference type="Gene3D" id="3.30.565.10">
    <property type="entry name" value="Histidine kinase-like ATPase, C-terminal domain"/>
    <property type="match status" value="1"/>
</dbReference>
<keyword evidence="12" id="KW-0902">Two-component regulatory system</keyword>
<dbReference type="AlphaFoldDB" id="A0A1H8ANI7"/>
<feature type="transmembrane region" description="Helical" evidence="16">
    <location>
        <begin position="12"/>
        <end position="30"/>
    </location>
</feature>
<evidence type="ECO:0000256" key="7">
    <source>
        <dbReference type="ARBA" id="ARBA00022490"/>
    </source>
</evidence>
<dbReference type="InterPro" id="IPR011712">
    <property type="entry name" value="Sig_transdc_His_kin_sub3_dim/P"/>
</dbReference>
<dbReference type="InterPro" id="IPR036890">
    <property type="entry name" value="HATPase_C_sf"/>
</dbReference>
<evidence type="ECO:0000256" key="14">
    <source>
        <dbReference type="ARBA" id="ARBA00024827"/>
    </source>
</evidence>
<evidence type="ECO:0000256" key="15">
    <source>
        <dbReference type="ARBA" id="ARBA00030800"/>
    </source>
</evidence>
<dbReference type="InterPro" id="IPR005467">
    <property type="entry name" value="His_kinase_dom"/>
</dbReference>
<keyword evidence="19" id="KW-1185">Reference proteome</keyword>
<evidence type="ECO:0000256" key="2">
    <source>
        <dbReference type="ARBA" id="ARBA00001966"/>
    </source>
</evidence>
<evidence type="ECO:0000256" key="11">
    <source>
        <dbReference type="ARBA" id="ARBA00023004"/>
    </source>
</evidence>
<dbReference type="EMBL" id="FOBF01000016">
    <property type="protein sequence ID" value="SEM72086.1"/>
    <property type="molecule type" value="Genomic_DNA"/>
</dbReference>
<dbReference type="EC" id="2.7.13.3" evidence="4"/>
<evidence type="ECO:0000256" key="4">
    <source>
        <dbReference type="ARBA" id="ARBA00012438"/>
    </source>
</evidence>
<keyword evidence="16" id="KW-0472">Membrane</keyword>
<dbReference type="PANTHER" id="PTHR24421:SF62">
    <property type="entry name" value="SENSORY TRANSDUCTION HISTIDINE KINASE"/>
    <property type="match status" value="1"/>
</dbReference>
<name>A0A1H8ANI7_9ACTN</name>
<feature type="transmembrane region" description="Helical" evidence="16">
    <location>
        <begin position="101"/>
        <end position="126"/>
    </location>
</feature>
<reference evidence="18 19" key="1">
    <citation type="submission" date="2016-10" db="EMBL/GenBank/DDBJ databases">
        <authorList>
            <person name="de Groot N.N."/>
        </authorList>
    </citation>
    <scope>NUCLEOTIDE SEQUENCE [LARGE SCALE GENOMIC DNA]</scope>
    <source>
        <strain evidence="18 19">DSM 43357</strain>
    </source>
</reference>
<dbReference type="Gene3D" id="1.20.5.1930">
    <property type="match status" value="1"/>
</dbReference>
<organism evidence="18 19">
    <name type="scientific">Nonomuraea pusilla</name>
    <dbReference type="NCBI Taxonomy" id="46177"/>
    <lineage>
        <taxon>Bacteria</taxon>
        <taxon>Bacillati</taxon>
        <taxon>Actinomycetota</taxon>
        <taxon>Actinomycetes</taxon>
        <taxon>Streptosporangiales</taxon>
        <taxon>Streptosporangiaceae</taxon>
        <taxon>Nonomuraea</taxon>
    </lineage>
</organism>
<feature type="transmembrane region" description="Helical" evidence="16">
    <location>
        <begin position="132"/>
        <end position="151"/>
    </location>
</feature>
<dbReference type="InterPro" id="IPR003594">
    <property type="entry name" value="HATPase_dom"/>
</dbReference>
<comment type="cofactor">
    <cofactor evidence="2">
        <name>[4Fe-4S] cluster</name>
        <dbReference type="ChEBI" id="CHEBI:49883"/>
    </cofactor>
</comment>
<dbReference type="PANTHER" id="PTHR24421">
    <property type="entry name" value="NITRATE/NITRITE SENSOR PROTEIN NARX-RELATED"/>
    <property type="match status" value="1"/>
</dbReference>
<dbReference type="RefSeq" id="WP_091103927.1">
    <property type="nucleotide sequence ID" value="NZ_FOBF01000016.1"/>
</dbReference>
<feature type="domain" description="Histidine kinase" evidence="17">
    <location>
        <begin position="327"/>
        <end position="433"/>
    </location>
</feature>
<dbReference type="GO" id="GO:0046983">
    <property type="term" value="F:protein dimerization activity"/>
    <property type="evidence" value="ECO:0007669"/>
    <property type="project" value="InterPro"/>
</dbReference>
<evidence type="ECO:0000256" key="8">
    <source>
        <dbReference type="ARBA" id="ARBA00022679"/>
    </source>
</evidence>
<evidence type="ECO:0000313" key="18">
    <source>
        <dbReference type="EMBL" id="SEM72086.1"/>
    </source>
</evidence>
<keyword evidence="16" id="KW-1133">Transmembrane helix</keyword>
<dbReference type="InterPro" id="IPR050482">
    <property type="entry name" value="Sensor_HK_TwoCompSys"/>
</dbReference>
<evidence type="ECO:0000256" key="3">
    <source>
        <dbReference type="ARBA" id="ARBA00004496"/>
    </source>
</evidence>
<evidence type="ECO:0000256" key="16">
    <source>
        <dbReference type="SAM" id="Phobius"/>
    </source>
</evidence>
<dbReference type="GO" id="GO:0046872">
    <property type="term" value="F:metal ion binding"/>
    <property type="evidence" value="ECO:0007669"/>
    <property type="project" value="UniProtKB-KW"/>
</dbReference>
<keyword evidence="7" id="KW-0963">Cytoplasm</keyword>
<dbReference type="Pfam" id="PF02518">
    <property type="entry name" value="HATPase_c"/>
    <property type="match status" value="1"/>
</dbReference>
<comment type="catalytic activity">
    <reaction evidence="1">
        <text>ATP + protein L-histidine = ADP + protein N-phospho-L-histidine.</text>
        <dbReference type="EC" id="2.7.13.3"/>
    </reaction>
</comment>
<accession>A0A1H8ANI7</accession>
<feature type="transmembrane region" description="Helical" evidence="16">
    <location>
        <begin position="50"/>
        <end position="71"/>
    </location>
</feature>
<dbReference type="GO" id="GO:0016020">
    <property type="term" value="C:membrane"/>
    <property type="evidence" value="ECO:0007669"/>
    <property type="project" value="InterPro"/>
</dbReference>
<evidence type="ECO:0000256" key="6">
    <source>
        <dbReference type="ARBA" id="ARBA00022485"/>
    </source>
</evidence>
<comment type="function">
    <text evidence="14">Member of the two-component regulatory system NreB/NreC involved in the control of dissimilatory nitrate/nitrite reduction in response to oxygen. NreB functions as a direct oxygen sensor histidine kinase which is autophosphorylated, in the absence of oxygen, probably at the conserved histidine residue, and transfers its phosphate group probably to a conserved aspartate residue of NreC. NreB/NreC activates the expression of the nitrate (narGHJI) and nitrite (nir) reductase operons, as well as the putative nitrate transporter gene narT.</text>
</comment>
<dbReference type="STRING" id="46177.SAMN05660976_05911"/>
<dbReference type="Pfam" id="PF07730">
    <property type="entry name" value="HisKA_3"/>
    <property type="match status" value="1"/>
</dbReference>
<evidence type="ECO:0000256" key="10">
    <source>
        <dbReference type="ARBA" id="ARBA00022777"/>
    </source>
</evidence>
<evidence type="ECO:0000256" key="1">
    <source>
        <dbReference type="ARBA" id="ARBA00000085"/>
    </source>
</evidence>
<evidence type="ECO:0000256" key="12">
    <source>
        <dbReference type="ARBA" id="ARBA00023012"/>
    </source>
</evidence>
<comment type="subcellular location">
    <subcellularLocation>
        <location evidence="3">Cytoplasm</location>
    </subcellularLocation>
</comment>
<keyword evidence="13" id="KW-0411">Iron-sulfur</keyword>
<dbReference type="GO" id="GO:0000155">
    <property type="term" value="F:phosphorelay sensor kinase activity"/>
    <property type="evidence" value="ECO:0007669"/>
    <property type="project" value="InterPro"/>
</dbReference>
<dbReference type="PRINTS" id="PR00344">
    <property type="entry name" value="BCTRLSENSOR"/>
</dbReference>
<dbReference type="SMART" id="SM00387">
    <property type="entry name" value="HATPase_c"/>
    <property type="match status" value="1"/>
</dbReference>
<dbReference type="CDD" id="cd16917">
    <property type="entry name" value="HATPase_UhpB-NarQ-NarX-like"/>
    <property type="match status" value="1"/>
</dbReference>
<dbReference type="GO" id="GO:0005737">
    <property type="term" value="C:cytoplasm"/>
    <property type="evidence" value="ECO:0007669"/>
    <property type="project" value="UniProtKB-SubCell"/>
</dbReference>
<protein>
    <recommendedName>
        <fullName evidence="5">Oxygen sensor histidine kinase NreB</fullName>
        <ecNumber evidence="4">2.7.13.3</ecNumber>
    </recommendedName>
    <alternativeName>
        <fullName evidence="15">Nitrogen regulation protein B</fullName>
    </alternativeName>
</protein>
<keyword evidence="10 18" id="KW-0418">Kinase</keyword>
<evidence type="ECO:0000259" key="17">
    <source>
        <dbReference type="PROSITE" id="PS50109"/>
    </source>
</evidence>
<dbReference type="PROSITE" id="PS50109">
    <property type="entry name" value="HIS_KIN"/>
    <property type="match status" value="1"/>
</dbReference>
<dbReference type="Proteomes" id="UP000198953">
    <property type="component" value="Unassembled WGS sequence"/>
</dbReference>
<dbReference type="InterPro" id="IPR004358">
    <property type="entry name" value="Sig_transdc_His_kin-like_C"/>
</dbReference>
<feature type="transmembrane region" description="Helical" evidence="16">
    <location>
        <begin position="158"/>
        <end position="179"/>
    </location>
</feature>
<evidence type="ECO:0000256" key="5">
    <source>
        <dbReference type="ARBA" id="ARBA00017322"/>
    </source>
</evidence>
<dbReference type="OrthoDB" id="144293at2"/>
<gene>
    <name evidence="18" type="ORF">SAMN05660976_05911</name>
</gene>
<keyword evidence="8" id="KW-0808">Transferase</keyword>
<sequence length="438" mass="45129">MSRLDGRERLVHLTIAYGLLAVSVIAAVAFGDGAGGPRPGTPALAVAPWLAGTSWPPLAVLAALWLAPLGLPRREGRLRRGSPLPPAWGWARRVPVVVHHAGLVAIAGALVACDAAFTVFASAGYLLATALLPGRLVIAGVALTAAAVVLGQAGADDTAGLLVVIGGLALPLAVAGWYVSAESDRRRRLVEELRAALAENAALHARLLDQARHAGVLDERQRVAGEIHDTVAQDLAAVIGQLAAADAAAGEPERRRHLDRASALARSGLAEARRAVRALRPGPLEDSRLPDALTRLAAEWEARTGLALAVEITGTPVALAADVEDTLFRVAQEALTNVAKHAGARRAALTLSYTDLPFPGPHAAHAAGGRDGGPRGVLLDVRDDGRGFDPRAPGDGFGLDGMRQRVRGVGGTLEVESEPGRGTAVAAAVPAIPPEGRP</sequence>
<evidence type="ECO:0000313" key="19">
    <source>
        <dbReference type="Proteomes" id="UP000198953"/>
    </source>
</evidence>
<keyword evidence="16" id="KW-0812">Transmembrane</keyword>
<evidence type="ECO:0000256" key="13">
    <source>
        <dbReference type="ARBA" id="ARBA00023014"/>
    </source>
</evidence>
<dbReference type="GO" id="GO:0051539">
    <property type="term" value="F:4 iron, 4 sulfur cluster binding"/>
    <property type="evidence" value="ECO:0007669"/>
    <property type="project" value="UniProtKB-KW"/>
</dbReference>
<keyword evidence="11" id="KW-0408">Iron</keyword>
<keyword evidence="9" id="KW-0479">Metal-binding</keyword>